<dbReference type="SUPFAM" id="SSF55068">
    <property type="entry name" value="Peptide methionine sulfoxide reductase"/>
    <property type="match status" value="1"/>
</dbReference>
<dbReference type="RefSeq" id="WP_164656739.1">
    <property type="nucleotide sequence ID" value="NZ_JAAIJR010000182.1"/>
</dbReference>
<organism evidence="7 8">
    <name type="scientific">Thiorhodococcus mannitoliphagus</name>
    <dbReference type="NCBI Taxonomy" id="329406"/>
    <lineage>
        <taxon>Bacteria</taxon>
        <taxon>Pseudomonadati</taxon>
        <taxon>Pseudomonadota</taxon>
        <taxon>Gammaproteobacteria</taxon>
        <taxon>Chromatiales</taxon>
        <taxon>Chromatiaceae</taxon>
        <taxon>Thiorhodococcus</taxon>
    </lineage>
</organism>
<proteinExistence type="inferred from homology"/>
<sequence length="220" mass="24399">MRRRLLGLGLKTLAAATFLTTTWSAHAEGLPDPKVDETPTPGTQTAVLGGGCFWGVEAVFEHVRGVSDVVSGYAGGDANTATYRRVSSGRTSHAESVRITYDPSQVTYGQLLKVFFEVAHDPTQRDRQGPDVGTQYRSAIFYANEEQARIAQAYIDQLNAAGVYAKPIVTQVTPLEGFYDAEAYHQDYLPRHPTQPYIVIHDQPKLTELERRLPELYRAK</sequence>
<evidence type="ECO:0000313" key="7">
    <source>
        <dbReference type="EMBL" id="NEX23301.1"/>
    </source>
</evidence>
<accession>A0A6P1E1U0</accession>
<keyword evidence="8" id="KW-1185">Reference proteome</keyword>
<reference evidence="8" key="1">
    <citation type="journal article" date="2020" name="Microbiol. Resour. Announc.">
        <title>Draft Genome Sequences of Thiorhodococcus mannitoliphagus and Thiorhodococcus minor, Purple Sulfur Photosynthetic Bacteria in the Gammaproteobacterial Family Chromatiaceae.</title>
        <authorList>
            <person name="Aviles F.A."/>
            <person name="Meyer T.E."/>
            <person name="Kyndt J.A."/>
        </authorList>
    </citation>
    <scope>NUCLEOTIDE SEQUENCE [LARGE SCALE GENOMIC DNA]</scope>
    <source>
        <strain evidence="8">DSM 18266</strain>
    </source>
</reference>
<name>A0A6P1E1U0_9GAMM</name>
<feature type="chain" id="PRO_5027068564" description="Peptide methionine sulfoxide reductase MsrA" evidence="5">
    <location>
        <begin position="28"/>
        <end position="220"/>
    </location>
</feature>
<evidence type="ECO:0000259" key="6">
    <source>
        <dbReference type="Pfam" id="PF01625"/>
    </source>
</evidence>
<evidence type="ECO:0000256" key="5">
    <source>
        <dbReference type="SAM" id="SignalP"/>
    </source>
</evidence>
<reference evidence="7 8" key="2">
    <citation type="submission" date="2020-02" db="EMBL/GenBank/DDBJ databases">
        <title>Genome sequences of Thiorhodococcus mannitoliphagus and Thiorhodococcus minor, purple sulfur photosynthetic bacteria in the gammaproteobacterial family, Chromatiaceae.</title>
        <authorList>
            <person name="Aviles F.A."/>
            <person name="Meyer T.E."/>
            <person name="Kyndt J.A."/>
        </authorList>
    </citation>
    <scope>NUCLEOTIDE SEQUENCE [LARGE SCALE GENOMIC DNA]</scope>
    <source>
        <strain evidence="7 8">DSM 18266</strain>
    </source>
</reference>
<dbReference type="Gene3D" id="3.30.1060.10">
    <property type="entry name" value="Peptide methionine sulphoxide reductase MsrA"/>
    <property type="match status" value="1"/>
</dbReference>
<dbReference type="PANTHER" id="PTHR43774:SF1">
    <property type="entry name" value="PEPTIDE METHIONINE SULFOXIDE REDUCTASE MSRA 2"/>
    <property type="match status" value="1"/>
</dbReference>
<dbReference type="EMBL" id="JAAIJR010000182">
    <property type="protein sequence ID" value="NEX23301.1"/>
    <property type="molecule type" value="Genomic_DNA"/>
</dbReference>
<comment type="catalytic activity">
    <reaction evidence="3 4">
        <text>[thioredoxin]-disulfide + L-methionine + H2O = L-methionine (S)-S-oxide + [thioredoxin]-dithiol</text>
        <dbReference type="Rhea" id="RHEA:19993"/>
        <dbReference type="Rhea" id="RHEA-COMP:10698"/>
        <dbReference type="Rhea" id="RHEA-COMP:10700"/>
        <dbReference type="ChEBI" id="CHEBI:15377"/>
        <dbReference type="ChEBI" id="CHEBI:29950"/>
        <dbReference type="ChEBI" id="CHEBI:50058"/>
        <dbReference type="ChEBI" id="CHEBI:57844"/>
        <dbReference type="ChEBI" id="CHEBI:58772"/>
        <dbReference type="EC" id="1.8.4.11"/>
    </reaction>
</comment>
<comment type="function">
    <text evidence="4">Has an important function as a repair enzyme for proteins that have been inactivated by oxidation. Catalyzes the reversible oxidation-reduction of methionine sulfoxide in proteins to methionine.</text>
</comment>
<gene>
    <name evidence="4 7" type="primary">msrA</name>
    <name evidence="7" type="ORF">G3480_23890</name>
</gene>
<dbReference type="NCBIfam" id="TIGR00401">
    <property type="entry name" value="msrA"/>
    <property type="match status" value="1"/>
</dbReference>
<feature type="signal peptide" evidence="5">
    <location>
        <begin position="1"/>
        <end position="27"/>
    </location>
</feature>
<dbReference type="InterPro" id="IPR036509">
    <property type="entry name" value="Met_Sox_Rdtase_MsrA_sf"/>
</dbReference>
<feature type="active site" evidence="4">
    <location>
        <position position="52"/>
    </location>
</feature>
<evidence type="ECO:0000313" key="8">
    <source>
        <dbReference type="Proteomes" id="UP000471640"/>
    </source>
</evidence>
<keyword evidence="5" id="KW-0732">Signal</keyword>
<dbReference type="InterPro" id="IPR002569">
    <property type="entry name" value="Met_Sox_Rdtase_MsrA_dom"/>
</dbReference>
<dbReference type="Pfam" id="PF01625">
    <property type="entry name" value="PMSR"/>
    <property type="match status" value="1"/>
</dbReference>
<feature type="domain" description="Peptide methionine sulphoxide reductase MsrA" evidence="6">
    <location>
        <begin position="45"/>
        <end position="197"/>
    </location>
</feature>
<dbReference type="GO" id="GO:0008113">
    <property type="term" value="F:peptide-methionine (S)-S-oxide reductase activity"/>
    <property type="evidence" value="ECO:0007669"/>
    <property type="project" value="UniProtKB-UniRule"/>
</dbReference>
<protein>
    <recommendedName>
        <fullName evidence="4">Peptide methionine sulfoxide reductase MsrA</fullName>
        <shortName evidence="4">Protein-methionine-S-oxide reductase</shortName>
        <ecNumber evidence="4">1.8.4.11</ecNumber>
    </recommendedName>
    <alternativeName>
        <fullName evidence="4">Peptide-methionine (S)-S-oxide reductase</fullName>
        <shortName evidence="4">Peptide Met(O) reductase</shortName>
    </alternativeName>
</protein>
<dbReference type="AlphaFoldDB" id="A0A6P1E1U0"/>
<dbReference type="Proteomes" id="UP000471640">
    <property type="component" value="Unassembled WGS sequence"/>
</dbReference>
<evidence type="ECO:0000256" key="4">
    <source>
        <dbReference type="HAMAP-Rule" id="MF_01401"/>
    </source>
</evidence>
<dbReference type="EC" id="1.8.4.11" evidence="4"/>
<dbReference type="HAMAP" id="MF_01401">
    <property type="entry name" value="MsrA"/>
    <property type="match status" value="1"/>
</dbReference>
<keyword evidence="1 4" id="KW-0560">Oxidoreductase</keyword>
<dbReference type="PANTHER" id="PTHR43774">
    <property type="entry name" value="PEPTIDE METHIONINE SULFOXIDE REDUCTASE"/>
    <property type="match status" value="1"/>
</dbReference>
<evidence type="ECO:0000256" key="1">
    <source>
        <dbReference type="ARBA" id="ARBA00023002"/>
    </source>
</evidence>
<evidence type="ECO:0000256" key="3">
    <source>
        <dbReference type="ARBA" id="ARBA00048782"/>
    </source>
</evidence>
<evidence type="ECO:0000256" key="2">
    <source>
        <dbReference type="ARBA" id="ARBA00047806"/>
    </source>
</evidence>
<comment type="caution">
    <text evidence="7">The sequence shown here is derived from an EMBL/GenBank/DDBJ whole genome shotgun (WGS) entry which is preliminary data.</text>
</comment>
<comment type="similarity">
    <text evidence="4">Belongs to the MsrA Met sulfoxide reductase family.</text>
</comment>
<comment type="catalytic activity">
    <reaction evidence="2 4">
        <text>L-methionyl-[protein] + [thioredoxin]-disulfide + H2O = L-methionyl-(S)-S-oxide-[protein] + [thioredoxin]-dithiol</text>
        <dbReference type="Rhea" id="RHEA:14217"/>
        <dbReference type="Rhea" id="RHEA-COMP:10698"/>
        <dbReference type="Rhea" id="RHEA-COMP:10700"/>
        <dbReference type="Rhea" id="RHEA-COMP:12313"/>
        <dbReference type="Rhea" id="RHEA-COMP:12315"/>
        <dbReference type="ChEBI" id="CHEBI:15377"/>
        <dbReference type="ChEBI" id="CHEBI:16044"/>
        <dbReference type="ChEBI" id="CHEBI:29950"/>
        <dbReference type="ChEBI" id="CHEBI:44120"/>
        <dbReference type="ChEBI" id="CHEBI:50058"/>
        <dbReference type="EC" id="1.8.4.11"/>
    </reaction>
</comment>